<dbReference type="Gene3D" id="3.40.1790.10">
    <property type="entry name" value="Indigoidine synthase domain"/>
    <property type="match status" value="1"/>
</dbReference>
<dbReference type="PANTHER" id="PTHR42909:SF1">
    <property type="entry name" value="CARBOHYDRATE KINASE PFKB DOMAIN-CONTAINING PROTEIN"/>
    <property type="match status" value="1"/>
</dbReference>
<keyword evidence="2" id="KW-0378">Hydrolase</keyword>
<keyword evidence="7" id="KW-1185">Reference proteome</keyword>
<protein>
    <submittedName>
        <fullName evidence="6">Uncharacterized protein</fullName>
    </submittedName>
</protein>
<keyword evidence="5" id="KW-0326">Glycosidase</keyword>
<feature type="non-terminal residue" evidence="6">
    <location>
        <position position="145"/>
    </location>
</feature>
<dbReference type="EMBL" id="JAHRHJ020000002">
    <property type="protein sequence ID" value="KAH9325581.1"/>
    <property type="molecule type" value="Genomic_DNA"/>
</dbReference>
<evidence type="ECO:0000256" key="4">
    <source>
        <dbReference type="ARBA" id="ARBA00023239"/>
    </source>
</evidence>
<name>A0AA38LJ53_TAXCH</name>
<dbReference type="Pfam" id="PF04227">
    <property type="entry name" value="Indigoidine_A"/>
    <property type="match status" value="1"/>
</dbReference>
<reference evidence="6 7" key="1">
    <citation type="journal article" date="2021" name="Nat. Plants">
        <title>The Taxus genome provides insights into paclitaxel biosynthesis.</title>
        <authorList>
            <person name="Xiong X."/>
            <person name="Gou J."/>
            <person name="Liao Q."/>
            <person name="Li Y."/>
            <person name="Zhou Q."/>
            <person name="Bi G."/>
            <person name="Li C."/>
            <person name="Du R."/>
            <person name="Wang X."/>
            <person name="Sun T."/>
            <person name="Guo L."/>
            <person name="Liang H."/>
            <person name="Lu P."/>
            <person name="Wu Y."/>
            <person name="Zhang Z."/>
            <person name="Ro D.K."/>
            <person name="Shang Y."/>
            <person name="Huang S."/>
            <person name="Yan J."/>
        </authorList>
    </citation>
    <scope>NUCLEOTIDE SEQUENCE [LARGE SCALE GENOMIC DNA]</scope>
    <source>
        <strain evidence="6">Ta-2019</strain>
    </source>
</reference>
<dbReference type="GO" id="GO:0004730">
    <property type="term" value="F:pseudouridylate synthase activity"/>
    <property type="evidence" value="ECO:0007669"/>
    <property type="project" value="InterPro"/>
</dbReference>
<comment type="caution">
    <text evidence="6">The sequence shown here is derived from an EMBL/GenBank/DDBJ whole genome shotgun (WGS) entry which is preliminary data.</text>
</comment>
<sequence>MDISSDLTELGRTPVAVICAGVKSILDIPRTLEYLETQGVAVAAYNTEEFPAFFTQKSGCKVNCRVNSPEECARLIDASIKLGLGSGILIGVPIPEASAASGDFVESAIQTALTETVAKDITGSAVTPYILTRVNELTGGASLAA</sequence>
<evidence type="ECO:0000313" key="7">
    <source>
        <dbReference type="Proteomes" id="UP000824469"/>
    </source>
</evidence>
<evidence type="ECO:0000256" key="3">
    <source>
        <dbReference type="ARBA" id="ARBA00023211"/>
    </source>
</evidence>
<evidence type="ECO:0000256" key="1">
    <source>
        <dbReference type="ARBA" id="ARBA00022723"/>
    </source>
</evidence>
<organism evidence="6 7">
    <name type="scientific">Taxus chinensis</name>
    <name type="common">Chinese yew</name>
    <name type="synonym">Taxus wallichiana var. chinensis</name>
    <dbReference type="NCBI Taxonomy" id="29808"/>
    <lineage>
        <taxon>Eukaryota</taxon>
        <taxon>Viridiplantae</taxon>
        <taxon>Streptophyta</taxon>
        <taxon>Embryophyta</taxon>
        <taxon>Tracheophyta</taxon>
        <taxon>Spermatophyta</taxon>
        <taxon>Pinopsida</taxon>
        <taxon>Pinidae</taxon>
        <taxon>Conifers II</taxon>
        <taxon>Cupressales</taxon>
        <taxon>Taxaceae</taxon>
        <taxon>Taxus</taxon>
    </lineage>
</organism>
<gene>
    <name evidence="6" type="ORF">KI387_005759</name>
</gene>
<dbReference type="GO" id="GO:0016798">
    <property type="term" value="F:hydrolase activity, acting on glycosyl bonds"/>
    <property type="evidence" value="ECO:0007669"/>
    <property type="project" value="UniProtKB-KW"/>
</dbReference>
<dbReference type="GO" id="GO:0046872">
    <property type="term" value="F:metal ion binding"/>
    <property type="evidence" value="ECO:0007669"/>
    <property type="project" value="UniProtKB-KW"/>
</dbReference>
<feature type="non-terminal residue" evidence="6">
    <location>
        <position position="1"/>
    </location>
</feature>
<dbReference type="PANTHER" id="PTHR42909">
    <property type="entry name" value="ZGC:136858"/>
    <property type="match status" value="1"/>
</dbReference>
<evidence type="ECO:0000256" key="5">
    <source>
        <dbReference type="ARBA" id="ARBA00023295"/>
    </source>
</evidence>
<dbReference type="Proteomes" id="UP000824469">
    <property type="component" value="Unassembled WGS sequence"/>
</dbReference>
<accession>A0AA38LJ53</accession>
<evidence type="ECO:0000256" key="2">
    <source>
        <dbReference type="ARBA" id="ARBA00022801"/>
    </source>
</evidence>
<keyword evidence="1" id="KW-0479">Metal-binding</keyword>
<dbReference type="OMA" id="SESTNWR"/>
<dbReference type="GO" id="GO:0005737">
    <property type="term" value="C:cytoplasm"/>
    <property type="evidence" value="ECO:0007669"/>
    <property type="project" value="TreeGrafter"/>
</dbReference>
<dbReference type="InterPro" id="IPR022830">
    <property type="entry name" value="Indigdn_synthA-like"/>
</dbReference>
<keyword evidence="4" id="KW-0456">Lyase</keyword>
<dbReference type="AlphaFoldDB" id="A0AA38LJ53"/>
<dbReference type="SUPFAM" id="SSF110581">
    <property type="entry name" value="Indigoidine synthase A-like"/>
    <property type="match status" value="1"/>
</dbReference>
<evidence type="ECO:0000313" key="6">
    <source>
        <dbReference type="EMBL" id="KAH9325581.1"/>
    </source>
</evidence>
<dbReference type="InterPro" id="IPR007342">
    <property type="entry name" value="PsuG"/>
</dbReference>
<proteinExistence type="predicted"/>
<keyword evidence="3" id="KW-0464">Manganese</keyword>